<proteinExistence type="predicted"/>
<name>A0A1Y1XY99_9FUNG</name>
<evidence type="ECO:0000313" key="2">
    <source>
        <dbReference type="Proteomes" id="UP000193498"/>
    </source>
</evidence>
<sequence>MKYGYVEDVASSYFTKTLTPPFLSKIGLSCHHPQFAFLGYKKSILNWMRKNSHLKVELNDNTQPGIRNITFEITNLYNIPFSPYRCNIRATKLSDYQEPSKENPAPENTRILIVRSGKSLGDILLLLRICWARSSRTRYICTGDELELDLLARHLTSNQEPSVPITLPLEPSPSYHSIERPLSCELPSYYSSGTDRRITSVV</sequence>
<evidence type="ECO:0000313" key="1">
    <source>
        <dbReference type="EMBL" id="ORX90456.1"/>
    </source>
</evidence>
<dbReference type="AlphaFoldDB" id="A0A1Y1XY99"/>
<reference evidence="1 2" key="1">
    <citation type="submission" date="2016-07" db="EMBL/GenBank/DDBJ databases">
        <title>Pervasive Adenine N6-methylation of Active Genes in Fungi.</title>
        <authorList>
            <consortium name="DOE Joint Genome Institute"/>
            <person name="Mondo S.J."/>
            <person name="Dannebaum R.O."/>
            <person name="Kuo R.C."/>
            <person name="Labutti K."/>
            <person name="Haridas S."/>
            <person name="Kuo A."/>
            <person name="Salamov A."/>
            <person name="Ahrendt S.R."/>
            <person name="Lipzen A."/>
            <person name="Sullivan W."/>
            <person name="Andreopoulos W.B."/>
            <person name="Clum A."/>
            <person name="Lindquist E."/>
            <person name="Daum C."/>
            <person name="Ramamoorthy G.K."/>
            <person name="Gryganskyi A."/>
            <person name="Culley D."/>
            <person name="Magnuson J.K."/>
            <person name="James T.Y."/>
            <person name="O'Malley M.A."/>
            <person name="Stajich J.E."/>
            <person name="Spatafora J.W."/>
            <person name="Visel A."/>
            <person name="Grigoriev I.V."/>
        </authorList>
    </citation>
    <scope>NUCLEOTIDE SEQUENCE [LARGE SCALE GENOMIC DNA]</scope>
    <source>
        <strain evidence="1 2">CBS 931.73</strain>
    </source>
</reference>
<gene>
    <name evidence="1" type="ORF">K493DRAFT_340016</name>
</gene>
<organism evidence="1 2">
    <name type="scientific">Basidiobolus meristosporus CBS 931.73</name>
    <dbReference type="NCBI Taxonomy" id="1314790"/>
    <lineage>
        <taxon>Eukaryota</taxon>
        <taxon>Fungi</taxon>
        <taxon>Fungi incertae sedis</taxon>
        <taxon>Zoopagomycota</taxon>
        <taxon>Entomophthoromycotina</taxon>
        <taxon>Basidiobolomycetes</taxon>
        <taxon>Basidiobolales</taxon>
        <taxon>Basidiobolaceae</taxon>
        <taxon>Basidiobolus</taxon>
    </lineage>
</organism>
<dbReference type="InParanoid" id="A0A1Y1XY99"/>
<dbReference type="EMBL" id="MCFE01000380">
    <property type="protein sequence ID" value="ORX90456.1"/>
    <property type="molecule type" value="Genomic_DNA"/>
</dbReference>
<keyword evidence="2" id="KW-1185">Reference proteome</keyword>
<comment type="caution">
    <text evidence="1">The sequence shown here is derived from an EMBL/GenBank/DDBJ whole genome shotgun (WGS) entry which is preliminary data.</text>
</comment>
<dbReference type="Proteomes" id="UP000193498">
    <property type="component" value="Unassembled WGS sequence"/>
</dbReference>
<protein>
    <submittedName>
        <fullName evidence="1">Uncharacterized protein</fullName>
    </submittedName>
</protein>
<accession>A0A1Y1XY99</accession>